<accession>A0A5B7FRW6</accession>
<evidence type="ECO:0000256" key="1">
    <source>
        <dbReference type="SAM" id="MobiDB-lite"/>
    </source>
</evidence>
<comment type="caution">
    <text evidence="2">The sequence shown here is derived from an EMBL/GenBank/DDBJ whole genome shotgun (WGS) entry which is preliminary data.</text>
</comment>
<evidence type="ECO:0000313" key="2">
    <source>
        <dbReference type="EMBL" id="MPC48117.1"/>
    </source>
</evidence>
<proteinExistence type="predicted"/>
<name>A0A5B7FRW6_PORTR</name>
<sequence>MLSYNWSSLLYLFQHVPATTTALHPRAAAPPPCPGTTDTHVQQPAAGRRPAGQTREARMEGVKAAARHFSLTFCVLVKQEGQCVPGCVGGTVPGAPQHHTLGMGGTSSSRAGWPRAAEGVMGSHLCVLHDTPGQRGPAPAAPHCRTGRRTLQGTAAPPGHWWKVLCCGRAAGEPCAGRHRRHGKGAVLFNQHNVLTTLPCCRCCHRSYCTAGATVKREAYVFGNFAGRGPLAAAAAAMAVAAP</sequence>
<evidence type="ECO:0000313" key="3">
    <source>
        <dbReference type="Proteomes" id="UP000324222"/>
    </source>
</evidence>
<dbReference type="AlphaFoldDB" id="A0A5B7FRW6"/>
<reference evidence="2 3" key="1">
    <citation type="submission" date="2019-05" db="EMBL/GenBank/DDBJ databases">
        <title>Another draft genome of Portunus trituberculatus and its Hox gene families provides insights of decapod evolution.</title>
        <authorList>
            <person name="Jeong J.-H."/>
            <person name="Song I."/>
            <person name="Kim S."/>
            <person name="Choi T."/>
            <person name="Kim D."/>
            <person name="Ryu S."/>
            <person name="Kim W."/>
        </authorList>
    </citation>
    <scope>NUCLEOTIDE SEQUENCE [LARGE SCALE GENOMIC DNA]</scope>
    <source>
        <tissue evidence="2">Muscle</tissue>
    </source>
</reference>
<gene>
    <name evidence="2" type="ORF">E2C01_041883</name>
</gene>
<feature type="region of interest" description="Disordered" evidence="1">
    <location>
        <begin position="24"/>
        <end position="57"/>
    </location>
</feature>
<organism evidence="2 3">
    <name type="scientific">Portunus trituberculatus</name>
    <name type="common">Swimming crab</name>
    <name type="synonym">Neptunus trituberculatus</name>
    <dbReference type="NCBI Taxonomy" id="210409"/>
    <lineage>
        <taxon>Eukaryota</taxon>
        <taxon>Metazoa</taxon>
        <taxon>Ecdysozoa</taxon>
        <taxon>Arthropoda</taxon>
        <taxon>Crustacea</taxon>
        <taxon>Multicrustacea</taxon>
        <taxon>Malacostraca</taxon>
        <taxon>Eumalacostraca</taxon>
        <taxon>Eucarida</taxon>
        <taxon>Decapoda</taxon>
        <taxon>Pleocyemata</taxon>
        <taxon>Brachyura</taxon>
        <taxon>Eubrachyura</taxon>
        <taxon>Portunoidea</taxon>
        <taxon>Portunidae</taxon>
        <taxon>Portuninae</taxon>
        <taxon>Portunus</taxon>
    </lineage>
</organism>
<dbReference type="EMBL" id="VSRR010008114">
    <property type="protein sequence ID" value="MPC48117.1"/>
    <property type="molecule type" value="Genomic_DNA"/>
</dbReference>
<keyword evidence="3" id="KW-1185">Reference proteome</keyword>
<protein>
    <submittedName>
        <fullName evidence="2">Uncharacterized protein</fullName>
    </submittedName>
</protein>
<dbReference type="Proteomes" id="UP000324222">
    <property type="component" value="Unassembled WGS sequence"/>
</dbReference>